<feature type="transmembrane region" description="Helical" evidence="2">
    <location>
        <begin position="13"/>
        <end position="38"/>
    </location>
</feature>
<dbReference type="InterPro" id="IPR035892">
    <property type="entry name" value="C2_domain_sf"/>
</dbReference>
<protein>
    <submittedName>
        <fullName evidence="3">Uncharacterized protein</fullName>
    </submittedName>
</protein>
<evidence type="ECO:0000256" key="2">
    <source>
        <dbReference type="SAM" id="Phobius"/>
    </source>
</evidence>
<dbReference type="GeneID" id="136814140"/>
<dbReference type="RefSeq" id="XP_066926756.1">
    <property type="nucleotide sequence ID" value="XM_067070655.1"/>
</dbReference>
<proteinExistence type="predicted"/>
<evidence type="ECO:0000256" key="1">
    <source>
        <dbReference type="SAM" id="MobiDB-lite"/>
    </source>
</evidence>
<feature type="region of interest" description="Disordered" evidence="1">
    <location>
        <begin position="275"/>
        <end position="318"/>
    </location>
</feature>
<dbReference type="SUPFAM" id="SSF49562">
    <property type="entry name" value="C2 domain (Calcium/lipid-binding domain, CaLB)"/>
    <property type="match status" value="1"/>
</dbReference>
<name>A0A7M5XPZ1_9CNID</name>
<accession>A0A7M5XPZ1</accession>
<dbReference type="GO" id="GO:0005886">
    <property type="term" value="C:plasma membrane"/>
    <property type="evidence" value="ECO:0007669"/>
    <property type="project" value="TreeGrafter"/>
</dbReference>
<dbReference type="GO" id="GO:0070382">
    <property type="term" value="C:exocytic vesicle"/>
    <property type="evidence" value="ECO:0007669"/>
    <property type="project" value="TreeGrafter"/>
</dbReference>
<dbReference type="EnsemblMetazoa" id="CLYHEMT025950.1">
    <property type="protein sequence ID" value="CLYHEMP025950.1"/>
    <property type="gene ID" value="CLYHEMG025950"/>
</dbReference>
<feature type="compositionally biased region" description="Polar residues" evidence="1">
    <location>
        <begin position="502"/>
        <end position="514"/>
    </location>
</feature>
<evidence type="ECO:0000313" key="4">
    <source>
        <dbReference type="Proteomes" id="UP000594262"/>
    </source>
</evidence>
<dbReference type="PANTHER" id="PTHR10024">
    <property type="entry name" value="SYNAPTOTAGMIN"/>
    <property type="match status" value="1"/>
</dbReference>
<keyword evidence="2" id="KW-1133">Transmembrane helix</keyword>
<dbReference type="GO" id="GO:0098793">
    <property type="term" value="C:presynapse"/>
    <property type="evidence" value="ECO:0007669"/>
    <property type="project" value="GOC"/>
</dbReference>
<dbReference type="GO" id="GO:0000149">
    <property type="term" value="F:SNARE binding"/>
    <property type="evidence" value="ECO:0007669"/>
    <property type="project" value="TreeGrafter"/>
</dbReference>
<dbReference type="GO" id="GO:0001786">
    <property type="term" value="F:phosphatidylserine binding"/>
    <property type="evidence" value="ECO:0007669"/>
    <property type="project" value="TreeGrafter"/>
</dbReference>
<reference evidence="3" key="1">
    <citation type="submission" date="2021-01" db="UniProtKB">
        <authorList>
            <consortium name="EnsemblMetazoa"/>
        </authorList>
    </citation>
    <scope>IDENTIFICATION</scope>
</reference>
<dbReference type="GO" id="GO:0048791">
    <property type="term" value="P:calcium ion-regulated exocytosis of neurotransmitter"/>
    <property type="evidence" value="ECO:0007669"/>
    <property type="project" value="TreeGrafter"/>
</dbReference>
<keyword evidence="2" id="KW-0812">Transmembrane</keyword>
<dbReference type="AlphaFoldDB" id="A0A7M5XPZ1"/>
<feature type="region of interest" description="Disordered" evidence="1">
    <location>
        <begin position="380"/>
        <end position="400"/>
    </location>
</feature>
<dbReference type="GO" id="GO:0030276">
    <property type="term" value="F:clathrin binding"/>
    <property type="evidence" value="ECO:0007669"/>
    <property type="project" value="TreeGrafter"/>
</dbReference>
<dbReference type="GO" id="GO:0048488">
    <property type="term" value="P:synaptic vesicle endocytosis"/>
    <property type="evidence" value="ECO:0007669"/>
    <property type="project" value="TreeGrafter"/>
</dbReference>
<keyword evidence="2" id="KW-0472">Membrane</keyword>
<feature type="region of interest" description="Disordered" evidence="1">
    <location>
        <begin position="477"/>
        <end position="543"/>
    </location>
</feature>
<keyword evidence="4" id="KW-1185">Reference proteome</keyword>
<dbReference type="PANTHER" id="PTHR10024:SF227">
    <property type="entry name" value="SYNAPTOTAGMIN 1"/>
    <property type="match status" value="1"/>
</dbReference>
<organism evidence="3 4">
    <name type="scientific">Clytia hemisphaerica</name>
    <dbReference type="NCBI Taxonomy" id="252671"/>
    <lineage>
        <taxon>Eukaryota</taxon>
        <taxon>Metazoa</taxon>
        <taxon>Cnidaria</taxon>
        <taxon>Hydrozoa</taxon>
        <taxon>Hydroidolina</taxon>
        <taxon>Leptothecata</taxon>
        <taxon>Obeliida</taxon>
        <taxon>Clytiidae</taxon>
        <taxon>Clytia</taxon>
    </lineage>
</organism>
<feature type="compositionally biased region" description="Low complexity" evidence="1">
    <location>
        <begin position="302"/>
        <end position="315"/>
    </location>
</feature>
<dbReference type="GO" id="GO:0005509">
    <property type="term" value="F:calcium ion binding"/>
    <property type="evidence" value="ECO:0007669"/>
    <property type="project" value="TreeGrafter"/>
</dbReference>
<dbReference type="Gene3D" id="2.60.40.150">
    <property type="entry name" value="C2 domain"/>
    <property type="match status" value="1"/>
</dbReference>
<dbReference type="GO" id="GO:0005544">
    <property type="term" value="F:calcium-dependent phospholipid binding"/>
    <property type="evidence" value="ECO:0007669"/>
    <property type="project" value="TreeGrafter"/>
</dbReference>
<feature type="region of interest" description="Disordered" evidence="1">
    <location>
        <begin position="78"/>
        <end position="98"/>
    </location>
</feature>
<dbReference type="OrthoDB" id="6021385at2759"/>
<sequence>MAGGNSGSSGADAVSITILILLMFISCVLIGYVSLFLYTRYKKNKDEHYPGIEFFQSSWLDGERKPLIPGSVHTRTVQPMMSDSDDPIEEHDTTGSDEADFKERDFSKLGRIIFVMRYHKKREELMVRLVQIEGLPVSQELYSPHSAYVDVQLKYTGSPNLINQEVQKPPRLDICLQQVYYFIISTQQMMSHSLEFQINTFDDHYRRYVSGMVEVNLCEELGDDILTGNEVVFVKEILEPFRFSGSPPDNEEHDDGDDFVSAVSDVTNEREKEIYHNNQHDDIPPNEPIGDAIPQTAEERSVSSSLASSHESLASNMSWEPEVSTDLLSTSMNSLYYRCTSEMDLTTLNPLTSDKRSHSVGYLPTYEWTVTDIPIDDEEPQTAEENVDEKDATKTSNTDYYKIYDDDQLSDNENQANHQPPPESFYTLVPVTPLHPKKFDLLNKIETISDSGIHISNNSTAAASTRKVAIKKQSKLKKQKVGRTLSINRRHDTLMKSKRLGRNSSPPLERSSSWPRLVPDEDTSTEASPVHLPKVKTKKETEV</sequence>
<evidence type="ECO:0000313" key="3">
    <source>
        <dbReference type="EnsemblMetazoa" id="CLYHEMP025950.1"/>
    </source>
</evidence>
<dbReference type="Proteomes" id="UP000594262">
    <property type="component" value="Unplaced"/>
</dbReference>